<dbReference type="GO" id="GO:0006310">
    <property type="term" value="P:DNA recombination"/>
    <property type="evidence" value="ECO:0007669"/>
    <property type="project" value="UniProtKB-KW"/>
</dbReference>
<proteinExistence type="predicted"/>
<evidence type="ECO:0000313" key="5">
    <source>
        <dbReference type="Proteomes" id="UP000007257"/>
    </source>
</evidence>
<evidence type="ECO:0000256" key="2">
    <source>
        <dbReference type="ARBA" id="ARBA00023172"/>
    </source>
</evidence>
<dbReference type="eggNOG" id="ENOG50331AV">
    <property type="taxonomic scope" value="Bacteria"/>
</dbReference>
<evidence type="ECO:0000256" key="1">
    <source>
        <dbReference type="ARBA" id="ARBA00023125"/>
    </source>
</evidence>
<dbReference type="HOGENOM" id="CLU_167463_2_0_6"/>
<evidence type="ECO:0000259" key="3">
    <source>
        <dbReference type="Pfam" id="PF07825"/>
    </source>
</evidence>
<dbReference type="InterPro" id="IPR038137">
    <property type="entry name" value="Excisionase-like_sf"/>
</dbReference>
<dbReference type="KEGG" id="rah:Rahaq_4953"/>
<dbReference type="Gene3D" id="1.10.1660.20">
    <property type="match status" value="1"/>
</dbReference>
<name>A0A0H3FNQ4_RAHSY</name>
<dbReference type="EMBL" id="CP002506">
    <property type="protein sequence ID" value="ADW76528.1"/>
    <property type="molecule type" value="Genomic_DNA"/>
</dbReference>
<dbReference type="Pfam" id="PF07825">
    <property type="entry name" value="Exc"/>
    <property type="match status" value="1"/>
</dbReference>
<feature type="domain" description="Excisionase-like" evidence="3">
    <location>
        <begin position="7"/>
        <end position="73"/>
    </location>
</feature>
<dbReference type="InterPro" id="IPR012884">
    <property type="entry name" value="Excisionase-like"/>
</dbReference>
<dbReference type="GO" id="GO:0003677">
    <property type="term" value="F:DNA binding"/>
    <property type="evidence" value="ECO:0007669"/>
    <property type="project" value="UniProtKB-KW"/>
</dbReference>
<keyword evidence="1" id="KW-0238">DNA-binding</keyword>
<keyword evidence="4" id="KW-0614">Plasmid</keyword>
<evidence type="ECO:0000313" key="4">
    <source>
        <dbReference type="EMBL" id="ADW76528.1"/>
    </source>
</evidence>
<dbReference type="SUPFAM" id="SSF46955">
    <property type="entry name" value="Putative DNA-binding domain"/>
    <property type="match status" value="1"/>
</dbReference>
<dbReference type="RefSeq" id="WP_013578209.1">
    <property type="nucleotide sequence ID" value="NC_015062.1"/>
</dbReference>
<gene>
    <name evidence="4" type="ordered locus">Rahaq_4953</name>
</gene>
<accession>A0A0H3FNQ4</accession>
<dbReference type="OrthoDB" id="8859100at2"/>
<organism evidence="4 5">
    <name type="scientific">Rahnella sp. (strain Y9602)</name>
    <dbReference type="NCBI Taxonomy" id="2703885"/>
    <lineage>
        <taxon>Bacteria</taxon>
        <taxon>Pseudomonadati</taxon>
        <taxon>Pseudomonadota</taxon>
        <taxon>Gammaproteobacteria</taxon>
        <taxon>Enterobacterales</taxon>
        <taxon>Yersiniaceae</taxon>
        <taxon>Rahnella</taxon>
    </lineage>
</organism>
<sequence>MARTVLIMDWARGELSEPIPCQATILKDAKCGLISPPPFKSGRHWRIDPSARYVGKREQPVIKSDDNPRLKRILGDGAPT</sequence>
<reference evidence="4 5" key="2">
    <citation type="journal article" date="2012" name="J. Bacteriol.">
        <title>Complete Genome Sequence of Rahnella sp. Strain Y9602, a Gammaproteobacterium Isolate from Metal- and Radionuclide-Contaminated Soil.</title>
        <authorList>
            <person name="Martinez R.J."/>
            <person name="Bruce D."/>
            <person name="Detter C."/>
            <person name="Goodwin L.A."/>
            <person name="Han J."/>
            <person name="Han C.S."/>
            <person name="Held B."/>
            <person name="Land M.L."/>
            <person name="Mikhailova N."/>
            <person name="Nolan M."/>
            <person name="Pennacchio L."/>
            <person name="Pitluck S."/>
            <person name="Tapia R."/>
            <person name="Woyke T."/>
            <person name="Sobecky P.A."/>
        </authorList>
    </citation>
    <scope>NUCLEOTIDE SEQUENCE [LARGE SCALE GENOMIC DNA]</scope>
    <source>
        <strain evidence="4 5">Y9602</strain>
        <plasmid evidence="4 5">pRAHAQ01</plasmid>
    </source>
</reference>
<geneLocation type="plasmid" evidence="4 5">
    <name>pRAHAQ01</name>
</geneLocation>
<dbReference type="Proteomes" id="UP000007257">
    <property type="component" value="Plasmid pRAHAQ01"/>
</dbReference>
<keyword evidence="2" id="KW-0233">DNA recombination</keyword>
<reference evidence="5" key="1">
    <citation type="submission" date="2011-01" db="EMBL/GenBank/DDBJ databases">
        <title>Complete sequence of plasmid1 of Rahnella sp. Y9602.</title>
        <authorList>
            <consortium name="US DOE Joint Genome Institute"/>
            <person name="Lucas S."/>
            <person name="Copeland A."/>
            <person name="Lapidus A."/>
            <person name="Cheng J.-F."/>
            <person name="Goodwin L."/>
            <person name="Pitluck S."/>
            <person name="Lu M."/>
            <person name="Detter J.C."/>
            <person name="Han C."/>
            <person name="Tapia R."/>
            <person name="Land M."/>
            <person name="Hauser L."/>
            <person name="Kyrpides N."/>
            <person name="Ivanova N."/>
            <person name="Ovchinnikova G."/>
            <person name="Pagani I."/>
            <person name="Sobecky P.A."/>
            <person name="Martinez R.J."/>
            <person name="Woyke T."/>
        </authorList>
    </citation>
    <scope>NUCLEOTIDE SEQUENCE [LARGE SCALE GENOMIC DNA]</scope>
    <source>
        <strain evidence="5">Y9602</strain>
        <plasmid evidence="5">pRAHAQ01</plasmid>
    </source>
</reference>
<protein>
    <submittedName>
        <fullName evidence="4">Phage excisionase</fullName>
    </submittedName>
</protein>
<dbReference type="InterPro" id="IPR009061">
    <property type="entry name" value="DNA-bd_dom_put_sf"/>
</dbReference>
<dbReference type="AlphaFoldDB" id="A0A0H3FNQ4"/>